<dbReference type="EMBL" id="CP007793">
    <property type="protein sequence ID" value="AIB12038.1"/>
    <property type="molecule type" value="Genomic_DNA"/>
</dbReference>
<evidence type="ECO:0000256" key="1">
    <source>
        <dbReference type="SAM" id="MobiDB-lite"/>
    </source>
</evidence>
<dbReference type="EMBL" id="JBJLSN010000059">
    <property type="protein sequence ID" value="MFL7904901.1"/>
    <property type="molecule type" value="Genomic_DNA"/>
</dbReference>
<evidence type="ECO:0000313" key="4">
    <source>
        <dbReference type="EMBL" id="MFL7904901.1"/>
    </source>
</evidence>
<evidence type="ECO:0000259" key="2">
    <source>
        <dbReference type="Pfam" id="PF11127"/>
    </source>
</evidence>
<feature type="compositionally biased region" description="Basic and acidic residues" evidence="1">
    <location>
        <begin position="75"/>
        <end position="101"/>
    </location>
</feature>
<dbReference type="OrthoDB" id="7306535at2"/>
<keyword evidence="8" id="KW-1185">Reference proteome</keyword>
<reference evidence="4 8" key="3">
    <citation type="submission" date="2024-11" db="EMBL/GenBank/DDBJ databases">
        <title>Draft genome sequences of two bacteria associated to sugarcane roots in Colombia.</title>
        <authorList>
            <person name="Pardo-Diaz S."/>
            <person name="Masmela-Mendoza J."/>
            <person name="Delgadillo-Duran P."/>
            <person name="Bautista E.J."/>
            <person name="Rojas-Tapias D.F."/>
        </authorList>
    </citation>
    <scope>NUCLEOTIDE SEQUENCE [LARGE SCALE GENOMIC DNA]</scope>
    <source>
        <strain evidence="4 8">Ap18</strain>
    </source>
</reference>
<dbReference type="AlphaFoldDB" id="A0A060DLX7"/>
<dbReference type="InterPro" id="IPR021309">
    <property type="entry name" value="YgaP-like_TM"/>
</dbReference>
<name>A0A060DLX7_9PROT</name>
<evidence type="ECO:0000313" key="8">
    <source>
        <dbReference type="Proteomes" id="UP001628281"/>
    </source>
</evidence>
<proteinExistence type="predicted"/>
<organism evidence="3 6">
    <name type="scientific">Azospirillum argentinense</name>
    <dbReference type="NCBI Taxonomy" id="2970906"/>
    <lineage>
        <taxon>Bacteria</taxon>
        <taxon>Pseudomonadati</taxon>
        <taxon>Pseudomonadota</taxon>
        <taxon>Alphaproteobacteria</taxon>
        <taxon>Rhodospirillales</taxon>
        <taxon>Azospirillaceae</taxon>
        <taxon>Azospirillum</taxon>
    </lineage>
</organism>
<dbReference type="EMBL" id="POWG01000023">
    <property type="protein sequence ID" value="PNQ97015.1"/>
    <property type="molecule type" value="Genomic_DNA"/>
</dbReference>
<feature type="domain" description="Inner membrane protein YgaP-like transmembrane" evidence="2">
    <location>
        <begin position="19"/>
        <end position="73"/>
    </location>
</feature>
<evidence type="ECO:0000313" key="3">
    <source>
        <dbReference type="EMBL" id="AIB12038.1"/>
    </source>
</evidence>
<sequence length="108" mass="11327">MSAENAIRHTYDRFFGGERNLGPLERAVSTGLGLVMAAGGVRRGADVRGAIMGLAGAALVARGMSGHCPLKAMVADEDHDRLSGPRSERYSPGEGPLERTPARTGSYS</sequence>
<dbReference type="Proteomes" id="UP001628281">
    <property type="component" value="Unassembled WGS sequence"/>
</dbReference>
<gene>
    <name evidence="3" type="ORF">ABAZ39_08505</name>
    <name evidence="4" type="ORF">ACJ41P_27475</name>
    <name evidence="5" type="ORF">C1S70_20160</name>
</gene>
<feature type="region of interest" description="Disordered" evidence="1">
    <location>
        <begin position="75"/>
        <end position="108"/>
    </location>
</feature>
<dbReference type="KEGG" id="abq:ABAZ39_08505"/>
<reference evidence="3 6" key="1">
    <citation type="journal article" date="2014" name="Genome Announc.">
        <title>Complete Genome Sequence of the Model Rhizosphere Strain Azospirillum brasilense Az39, Successfully Applied in Agriculture.</title>
        <authorList>
            <person name="Rivera D."/>
            <person name="Revale S."/>
            <person name="Molina R."/>
            <person name="Gualpa J."/>
            <person name="Puente M."/>
            <person name="Maroniche G."/>
            <person name="Paris G."/>
            <person name="Baker D."/>
            <person name="Clavijo B."/>
            <person name="McLay K."/>
            <person name="Spaepen S."/>
            <person name="Perticari A."/>
            <person name="Vazquez M."/>
            <person name="Wisniewski-Dye F."/>
            <person name="Watkins C."/>
            <person name="Martinez-Abarca F."/>
            <person name="Vanderleyden J."/>
            <person name="Cassan F."/>
        </authorList>
    </citation>
    <scope>NUCLEOTIDE SEQUENCE [LARGE SCALE GENOMIC DNA]</scope>
    <source>
        <strain evidence="3 6">Az39</strain>
    </source>
</reference>
<reference evidence="5 7" key="2">
    <citation type="submission" date="2018-01" db="EMBL/GenBank/DDBJ databases">
        <title>Whole genome sequence of Azospirillum brasilense REC3 isolated from strawberry roots.</title>
        <authorList>
            <person name="Fontana C.A."/>
            <person name="Salazar S.M."/>
            <person name="Bassi D."/>
            <person name="Puglisi E."/>
            <person name="Lovaisa N.C."/>
            <person name="Toffoli L.M."/>
            <person name="Pedraza R."/>
            <person name="Cocconcelli P.S."/>
        </authorList>
    </citation>
    <scope>NUCLEOTIDE SEQUENCE [LARGE SCALE GENOMIC DNA]</scope>
    <source>
        <strain evidence="5 7">REC3</strain>
    </source>
</reference>
<dbReference type="Proteomes" id="UP000027186">
    <property type="component" value="Chromosome"/>
</dbReference>
<dbReference type="Pfam" id="PF11127">
    <property type="entry name" value="YgaP-like_TM"/>
    <property type="match status" value="1"/>
</dbReference>
<evidence type="ECO:0000313" key="6">
    <source>
        <dbReference type="Proteomes" id="UP000027186"/>
    </source>
</evidence>
<protein>
    <submittedName>
        <fullName evidence="4">DUF2892 domain-containing protein</fullName>
    </submittedName>
</protein>
<accession>A0A560BXK9</accession>
<accession>A0A060DLX7</accession>
<evidence type="ECO:0000313" key="5">
    <source>
        <dbReference type="EMBL" id="PNQ97015.1"/>
    </source>
</evidence>
<dbReference type="RefSeq" id="WP_014240096.1">
    <property type="nucleotide sequence ID" value="NZ_CP007793.1"/>
</dbReference>
<evidence type="ECO:0000313" key="7">
    <source>
        <dbReference type="Proteomes" id="UP000236268"/>
    </source>
</evidence>
<dbReference type="Proteomes" id="UP000236268">
    <property type="component" value="Unassembled WGS sequence"/>
</dbReference>